<dbReference type="Pfam" id="PF04456">
    <property type="entry name" value="DUF503"/>
    <property type="match status" value="1"/>
</dbReference>
<dbReference type="Proteomes" id="UP000179157">
    <property type="component" value="Unassembled WGS sequence"/>
</dbReference>
<proteinExistence type="predicted"/>
<dbReference type="AlphaFoldDB" id="A0A1F5UX02"/>
<evidence type="ECO:0008006" key="3">
    <source>
        <dbReference type="Google" id="ProtNLM"/>
    </source>
</evidence>
<gene>
    <name evidence="1" type="ORF">A2Z21_01610</name>
</gene>
<dbReference type="STRING" id="1817864.A2Z21_01610"/>
<dbReference type="EMBL" id="MFGX01000051">
    <property type="protein sequence ID" value="OGF55676.1"/>
    <property type="molecule type" value="Genomic_DNA"/>
</dbReference>
<evidence type="ECO:0000313" key="2">
    <source>
        <dbReference type="Proteomes" id="UP000179157"/>
    </source>
</evidence>
<accession>A0A1F5UX02</accession>
<dbReference type="InterPro" id="IPR036746">
    <property type="entry name" value="TT1725-like_sf"/>
</dbReference>
<evidence type="ECO:0000313" key="1">
    <source>
        <dbReference type="EMBL" id="OGF55676.1"/>
    </source>
</evidence>
<sequence>MRVATARITLRLPQTSSLKDKRRILKSLIARVKHEFNVSISEVDELDNRRMAVLGVAFVSNDGQLNQRVIHRLVALIGHDPEILVEDSQSEVF</sequence>
<reference evidence="1 2" key="1">
    <citation type="journal article" date="2016" name="Nat. Commun.">
        <title>Thousands of microbial genomes shed light on interconnected biogeochemical processes in an aquifer system.</title>
        <authorList>
            <person name="Anantharaman K."/>
            <person name="Brown C.T."/>
            <person name="Hug L.A."/>
            <person name="Sharon I."/>
            <person name="Castelle C.J."/>
            <person name="Probst A.J."/>
            <person name="Thomas B.C."/>
            <person name="Singh A."/>
            <person name="Wilkins M.J."/>
            <person name="Karaoz U."/>
            <person name="Brodie E.L."/>
            <person name="Williams K.H."/>
            <person name="Hubbard S.S."/>
            <person name="Banfield J.F."/>
        </authorList>
    </citation>
    <scope>NUCLEOTIDE SEQUENCE [LARGE SCALE GENOMIC DNA]</scope>
    <source>
        <strain evidence="2">RBG_16_55_9</strain>
    </source>
</reference>
<dbReference type="InterPro" id="IPR007546">
    <property type="entry name" value="DUF503"/>
</dbReference>
<name>A0A1F5UX02_FRAXR</name>
<comment type="caution">
    <text evidence="1">The sequence shown here is derived from an EMBL/GenBank/DDBJ whole genome shotgun (WGS) entry which is preliminary data.</text>
</comment>
<protein>
    <recommendedName>
        <fullName evidence="3">DUF503 domain-containing protein</fullName>
    </recommendedName>
</protein>
<dbReference type="PANTHER" id="PTHR36441:SF1">
    <property type="entry name" value="DUF503 DOMAIN-CONTAINING PROTEIN"/>
    <property type="match status" value="1"/>
</dbReference>
<dbReference type="PANTHER" id="PTHR36441">
    <property type="entry name" value="HYPOTHETICAL CYTOSOLIC PROTEIN"/>
    <property type="match status" value="1"/>
</dbReference>
<dbReference type="Gene3D" id="3.30.70.1120">
    <property type="entry name" value="TT1725-like"/>
    <property type="match status" value="1"/>
</dbReference>
<organism evidence="1 2">
    <name type="scientific">Fraserbacteria sp. (strain RBG_16_55_9)</name>
    <dbReference type="NCBI Taxonomy" id="1817864"/>
    <lineage>
        <taxon>Bacteria</taxon>
        <taxon>Candidatus Fraseribacteriota</taxon>
    </lineage>
</organism>
<dbReference type="SUPFAM" id="SSF103007">
    <property type="entry name" value="Hypothetical protein TT1725"/>
    <property type="match status" value="1"/>
</dbReference>